<dbReference type="GO" id="GO:0016020">
    <property type="term" value="C:membrane"/>
    <property type="evidence" value="ECO:0007669"/>
    <property type="project" value="UniProtKB-SubCell"/>
</dbReference>
<keyword evidence="3 11" id="KW-0349">Heme</keyword>
<dbReference type="PRINTS" id="PR00385">
    <property type="entry name" value="P450"/>
</dbReference>
<evidence type="ECO:0000256" key="1">
    <source>
        <dbReference type="ARBA" id="ARBA00004167"/>
    </source>
</evidence>
<evidence type="ECO:0000256" key="3">
    <source>
        <dbReference type="ARBA" id="ARBA00022617"/>
    </source>
</evidence>
<evidence type="ECO:0000256" key="10">
    <source>
        <dbReference type="ARBA" id="ARBA00023136"/>
    </source>
</evidence>
<dbReference type="PROSITE" id="PS00086">
    <property type="entry name" value="CYTOCHROME_P450"/>
    <property type="match status" value="1"/>
</dbReference>
<evidence type="ECO:0000256" key="2">
    <source>
        <dbReference type="ARBA" id="ARBA00010617"/>
    </source>
</evidence>
<evidence type="ECO:0000256" key="8">
    <source>
        <dbReference type="ARBA" id="ARBA00023004"/>
    </source>
</evidence>
<evidence type="ECO:0000313" key="15">
    <source>
        <dbReference type="Proteomes" id="UP000298416"/>
    </source>
</evidence>
<dbReference type="PANTHER" id="PTHR24282:SF273">
    <property type="entry name" value="CYTOCHROME P450 CYP72A219-LIKE"/>
    <property type="match status" value="1"/>
</dbReference>
<dbReference type="InterPro" id="IPR017972">
    <property type="entry name" value="Cyt_P450_CS"/>
</dbReference>
<dbReference type="GO" id="GO:0009753">
    <property type="term" value="P:response to jasmonic acid"/>
    <property type="evidence" value="ECO:0007669"/>
    <property type="project" value="UniProtKB-ARBA"/>
</dbReference>
<protein>
    <recommendedName>
        <fullName evidence="16">Cytochrome P450, family 72, subfamily C, polypeptide 1</fullName>
    </recommendedName>
</protein>
<evidence type="ECO:0000256" key="6">
    <source>
        <dbReference type="ARBA" id="ARBA00022989"/>
    </source>
</evidence>
<dbReference type="EMBL" id="PNBA02000006">
    <property type="protein sequence ID" value="KAG6421420.1"/>
    <property type="molecule type" value="Genomic_DNA"/>
</dbReference>
<dbReference type="InterPro" id="IPR001128">
    <property type="entry name" value="Cyt_P450"/>
</dbReference>
<dbReference type="InterPro" id="IPR036396">
    <property type="entry name" value="Cyt_P450_sf"/>
</dbReference>
<evidence type="ECO:0000256" key="4">
    <source>
        <dbReference type="ARBA" id="ARBA00022692"/>
    </source>
</evidence>
<keyword evidence="4 13" id="KW-0812">Transmembrane</keyword>
<reference evidence="14" key="2">
    <citation type="submission" date="2020-08" db="EMBL/GenBank/DDBJ databases">
        <title>Plant Genome Project.</title>
        <authorList>
            <person name="Zhang R.-G."/>
        </authorList>
    </citation>
    <scope>NUCLEOTIDE SEQUENCE</scope>
    <source>
        <strain evidence="14">Huo1</strain>
        <tissue evidence="14">Leaf</tissue>
    </source>
</reference>
<dbReference type="GO" id="GO:0005506">
    <property type="term" value="F:iron ion binding"/>
    <property type="evidence" value="ECO:0007669"/>
    <property type="project" value="InterPro"/>
</dbReference>
<dbReference type="SUPFAM" id="SSF48264">
    <property type="entry name" value="Cytochrome P450"/>
    <property type="match status" value="1"/>
</dbReference>
<dbReference type="GO" id="GO:0016114">
    <property type="term" value="P:terpenoid biosynthetic process"/>
    <property type="evidence" value="ECO:0007669"/>
    <property type="project" value="UniProtKB-ARBA"/>
</dbReference>
<comment type="caution">
    <text evidence="14">The sequence shown here is derived from an EMBL/GenBank/DDBJ whole genome shotgun (WGS) entry which is preliminary data.</text>
</comment>
<name>A0A8X8XWU4_SALSN</name>
<comment type="subcellular location">
    <subcellularLocation>
        <location evidence="1">Membrane</location>
        <topology evidence="1">Single-pass membrane protein</topology>
    </subcellularLocation>
</comment>
<dbReference type="Proteomes" id="UP000298416">
    <property type="component" value="Unassembled WGS sequence"/>
</dbReference>
<accession>A0A8X8XWU4</accession>
<evidence type="ECO:0000256" key="7">
    <source>
        <dbReference type="ARBA" id="ARBA00023002"/>
    </source>
</evidence>
<feature type="transmembrane region" description="Helical" evidence="13">
    <location>
        <begin position="6"/>
        <end position="25"/>
    </location>
</feature>
<evidence type="ECO:0000256" key="9">
    <source>
        <dbReference type="ARBA" id="ARBA00023033"/>
    </source>
</evidence>
<evidence type="ECO:0000256" key="12">
    <source>
        <dbReference type="RuleBase" id="RU000461"/>
    </source>
</evidence>
<keyword evidence="9 12" id="KW-0503">Monooxygenase</keyword>
<evidence type="ECO:0000256" key="5">
    <source>
        <dbReference type="ARBA" id="ARBA00022723"/>
    </source>
</evidence>
<proteinExistence type="inferred from homology"/>
<evidence type="ECO:0000256" key="11">
    <source>
        <dbReference type="PIRSR" id="PIRSR602401-1"/>
    </source>
</evidence>
<comment type="similarity">
    <text evidence="2 12">Belongs to the cytochrome P450 family.</text>
</comment>
<organism evidence="14">
    <name type="scientific">Salvia splendens</name>
    <name type="common">Scarlet sage</name>
    <dbReference type="NCBI Taxonomy" id="180675"/>
    <lineage>
        <taxon>Eukaryota</taxon>
        <taxon>Viridiplantae</taxon>
        <taxon>Streptophyta</taxon>
        <taxon>Embryophyta</taxon>
        <taxon>Tracheophyta</taxon>
        <taxon>Spermatophyta</taxon>
        <taxon>Magnoliopsida</taxon>
        <taxon>eudicotyledons</taxon>
        <taxon>Gunneridae</taxon>
        <taxon>Pentapetalae</taxon>
        <taxon>asterids</taxon>
        <taxon>lamiids</taxon>
        <taxon>Lamiales</taxon>
        <taxon>Lamiaceae</taxon>
        <taxon>Nepetoideae</taxon>
        <taxon>Mentheae</taxon>
        <taxon>Salviinae</taxon>
        <taxon>Salvia</taxon>
        <taxon>Salvia subgen. Calosphace</taxon>
        <taxon>core Calosphace</taxon>
    </lineage>
</organism>
<sequence length="517" mass="58790">MDVKLGSIFSSTLILVCMLLAIKLLKWAWLRPRKLEKLLREQGLSGNPYRLLIGDMKQLITVMKEEQPRTVNLSDPILPHILPFYTQIIQKYGPRSFAWFGAAPRINISDPELMKEILAKPSVFQKPRPDPIGETIVGGLLFLEDAQWVLHRKIINAAFHVEKLKKMIPAMYACCSEMIEKWGALVSRNGKHVEMDVWPYLEDLSGDMISRTAFGCSHEQGRRIFQLQKEQVKLVLQLLKFSFIPGWRYFPTKTNRRMRGVSREIEAAVRGIIVERERAAERGETIHDDLLGILMESNMNEIQEQGSKKMGMSIADVIEECKLFYFAGSETTSNLLVWTLVMLSKHPDWQARARGEILQVLGMNPPTFDALNQLKTVSMILQEVLRIYPPAPLIIRAPTKTVRLGSMTVPVGAELTLLIAQMHHDPEIWGEDVNEFRPERFANGISSAAKMNFAFLPFSSGPRVCIGQNFAMMEAKMALAMMLRSFHFELSSSYLHAPFPILTLQPQYGAPLILRTL</sequence>
<dbReference type="GO" id="GO:0020037">
    <property type="term" value="F:heme binding"/>
    <property type="evidence" value="ECO:0007669"/>
    <property type="project" value="InterPro"/>
</dbReference>
<keyword evidence="15" id="KW-1185">Reference proteome</keyword>
<dbReference type="GO" id="GO:0016712">
    <property type="term" value="F:oxidoreductase activity, acting on paired donors, with incorporation or reduction of molecular oxygen, reduced flavin or flavoprotein as one donor, and incorporation of one atom of oxygen"/>
    <property type="evidence" value="ECO:0007669"/>
    <property type="project" value="UniProtKB-ARBA"/>
</dbReference>
<dbReference type="Pfam" id="PF00067">
    <property type="entry name" value="p450"/>
    <property type="match status" value="1"/>
</dbReference>
<keyword evidence="7 12" id="KW-0560">Oxidoreductase</keyword>
<evidence type="ECO:0000256" key="13">
    <source>
        <dbReference type="SAM" id="Phobius"/>
    </source>
</evidence>
<dbReference type="AlphaFoldDB" id="A0A8X8XWU4"/>
<keyword evidence="6 13" id="KW-1133">Transmembrane helix</keyword>
<dbReference type="FunFam" id="1.10.630.10:FF:000029">
    <property type="entry name" value="Cytochrome P450 734A1"/>
    <property type="match status" value="1"/>
</dbReference>
<feature type="binding site" description="axial binding residue" evidence="11">
    <location>
        <position position="465"/>
    </location>
    <ligand>
        <name>heme</name>
        <dbReference type="ChEBI" id="CHEBI:30413"/>
    </ligand>
    <ligandPart>
        <name>Fe</name>
        <dbReference type="ChEBI" id="CHEBI:18248"/>
    </ligandPart>
</feature>
<evidence type="ECO:0008006" key="16">
    <source>
        <dbReference type="Google" id="ProtNLM"/>
    </source>
</evidence>
<keyword evidence="5 11" id="KW-0479">Metal-binding</keyword>
<gene>
    <name evidence="14" type="ORF">SASPL_117972</name>
</gene>
<dbReference type="PANTHER" id="PTHR24282">
    <property type="entry name" value="CYTOCHROME P450 FAMILY MEMBER"/>
    <property type="match status" value="1"/>
</dbReference>
<keyword evidence="10 13" id="KW-0472">Membrane</keyword>
<dbReference type="InterPro" id="IPR050665">
    <property type="entry name" value="Cytochrome_P450_Monooxygen"/>
</dbReference>
<keyword evidence="8 11" id="KW-0408">Iron</keyword>
<evidence type="ECO:0000313" key="14">
    <source>
        <dbReference type="EMBL" id="KAG6421420.1"/>
    </source>
</evidence>
<dbReference type="Gene3D" id="1.10.630.10">
    <property type="entry name" value="Cytochrome P450"/>
    <property type="match status" value="1"/>
</dbReference>
<reference evidence="14" key="1">
    <citation type="submission" date="2018-01" db="EMBL/GenBank/DDBJ databases">
        <authorList>
            <person name="Mao J.F."/>
        </authorList>
    </citation>
    <scope>NUCLEOTIDE SEQUENCE</scope>
    <source>
        <strain evidence="14">Huo1</strain>
        <tissue evidence="14">Leaf</tissue>
    </source>
</reference>
<comment type="cofactor">
    <cofactor evidence="11">
        <name>heme</name>
        <dbReference type="ChEBI" id="CHEBI:30413"/>
    </cofactor>
</comment>
<dbReference type="PRINTS" id="PR00463">
    <property type="entry name" value="EP450I"/>
</dbReference>
<dbReference type="InterPro" id="IPR002401">
    <property type="entry name" value="Cyt_P450_E_grp-I"/>
</dbReference>
<dbReference type="GO" id="GO:0009820">
    <property type="term" value="P:alkaloid metabolic process"/>
    <property type="evidence" value="ECO:0007669"/>
    <property type="project" value="UniProtKB-ARBA"/>
</dbReference>